<protein>
    <submittedName>
        <fullName evidence="11">Reverse transcriptase domain-containing protein</fullName>
    </submittedName>
</protein>
<keyword evidence="2" id="KW-0328">Glycosyltransferase</keyword>
<dbReference type="Gene3D" id="3.90.550.50">
    <property type="match status" value="1"/>
</dbReference>
<evidence type="ECO:0000256" key="6">
    <source>
        <dbReference type="ARBA" id="ARBA00022989"/>
    </source>
</evidence>
<feature type="compositionally biased region" description="Basic and acidic residues" evidence="8">
    <location>
        <begin position="184"/>
        <end position="200"/>
    </location>
</feature>
<dbReference type="SUPFAM" id="SSF56672">
    <property type="entry name" value="DNA/RNA polymerases"/>
    <property type="match status" value="1"/>
</dbReference>
<feature type="region of interest" description="Disordered" evidence="8">
    <location>
        <begin position="162"/>
        <end position="200"/>
    </location>
</feature>
<evidence type="ECO:0000256" key="2">
    <source>
        <dbReference type="ARBA" id="ARBA00022676"/>
    </source>
</evidence>
<evidence type="ECO:0000256" key="4">
    <source>
        <dbReference type="ARBA" id="ARBA00022692"/>
    </source>
</evidence>
<dbReference type="CDD" id="cd09076">
    <property type="entry name" value="L1-EN"/>
    <property type="match status" value="1"/>
</dbReference>
<dbReference type="CDD" id="cd01650">
    <property type="entry name" value="RT_nLTR_like"/>
    <property type="match status" value="1"/>
</dbReference>
<dbReference type="PANTHER" id="PTHR47027">
    <property type="entry name" value="REVERSE TRANSCRIPTASE DOMAIN-CONTAINING PROTEIN"/>
    <property type="match status" value="1"/>
</dbReference>
<dbReference type="AlphaFoldDB" id="A0A914X9I2"/>
<dbReference type="InterPro" id="IPR043502">
    <property type="entry name" value="DNA/RNA_pol_sf"/>
</dbReference>
<keyword evidence="5" id="KW-0735">Signal-anchor</keyword>
<evidence type="ECO:0000256" key="8">
    <source>
        <dbReference type="SAM" id="MobiDB-lite"/>
    </source>
</evidence>
<evidence type="ECO:0000259" key="9">
    <source>
        <dbReference type="PROSITE" id="PS50878"/>
    </source>
</evidence>
<dbReference type="GO" id="GO:0016020">
    <property type="term" value="C:membrane"/>
    <property type="evidence" value="ECO:0007669"/>
    <property type="project" value="UniProtKB-SubCell"/>
</dbReference>
<evidence type="ECO:0000313" key="10">
    <source>
        <dbReference type="Proteomes" id="UP000887566"/>
    </source>
</evidence>
<feature type="domain" description="Reverse transcriptase" evidence="9">
    <location>
        <begin position="740"/>
        <end position="1014"/>
    </location>
</feature>
<dbReference type="WBParaSite" id="PSAMB.scaffold7395size7721.g30007.t1">
    <property type="protein sequence ID" value="PSAMB.scaffold7395size7721.g30007.t1"/>
    <property type="gene ID" value="PSAMB.scaffold7395size7721.g30007"/>
</dbReference>
<evidence type="ECO:0000256" key="3">
    <source>
        <dbReference type="ARBA" id="ARBA00022679"/>
    </source>
</evidence>
<evidence type="ECO:0000256" key="1">
    <source>
        <dbReference type="ARBA" id="ARBA00004606"/>
    </source>
</evidence>
<sequence>MRYTHEHFGEKFDWFFKTDDDTFVIVENLRLLLSKFDPSLPHYLGFRIKPYVSDGYNSGGAGYVLSRAALKMLVERLLPNITLCPDGASEDMQLGICLSKLGILPGDSRDDKQKNMFFPFRFDDHFNGKMPMDADPNYWYYYPMKLGGFVKLRHGRSQARLRKEEGWASGQRPDPVKTPTATETARRNQRDQLTDRGEDGHPIVTVLDQSHLAVQHPMRGSIFDAKQLTKIGTWNVRTLYQCGRLAQLLREVERYRMDILGISEMRWTGSGRLVSDSKTIIYSGHDVEHARGVGIVMSARAAEALVEWKPASDRIITARFQTRLSKITIIQAYAPIEDANEADKDAFYDQLQDALDDAPHHDLVLLIGDFNAKIASHRQGHEQVIGPNGAAEDTNDNGDRLVSFCSANGLTVGNTYFEHKRIHKKTWRSPDGQTFNEIDYICISKRWRSTLLDVRACRGADVGSDHNLLLAKCRLRLKRLPSRQQRPRPFAVEKLKDRTTAGQFQLELRNRFQLLADEVDINDHWMRFKEAITESAEKTIGRRRGAYKERWIQDRSWALIDERRKAKIRRDQAKTDQEQQEAAEAYRTLDRGVKKSCRRDKRDWLEQKGQEAQEAADRNDTKTLYRIVRDLTGARSGQGVPIKDKSGKALLTAEDQERRWVEHFKETLNQPTPANLFAFDPSTHENDLAVNVDKITMAETAAAIRLLKNNKAPGLDMVAAEMLKHGGHLIVEHLTVLLNSCWTMARVPEDWQRGVIVKLPKKGNLADCNNWRGITLLSVPGKVFCIVLLRRLQQTVDEKLREEQAGFRCGRSCNEQIFTLRNIIEQSLEYQQRLSINFIDFVKAFDSVHRDSLWCIAREFGIPKRFIDVFRNLYHESKCCVQTEVGNTDYFAIETGVRQGCILSPFLFLMAVDFVMHRAMDRQGFGIPWREPKRLTDLDFADDIALFGTTKKDIQEMTVRLEREAAKIGLRINASKTKIMRIGYVGGSNNNAPLTIGQEQIDEVDKFTYLGSVVANDGDAEHDTACRIGKALAAFQRLKPIWTAATIAIKTKVRLFNSTVIPSAIYGAETWKTSARIARRLNVFQQRCLRRILRVSYRDRITNDEIHRLTDTRPLQDVVTERRLRFAGHVLRLPPSRHAKTAILWKPPRGKRKQGRPRATWRRTFIEDLKAIDISWDEAEITAADRPCWRNLAAQCALRRRRI</sequence>
<dbReference type="SUPFAM" id="SSF56219">
    <property type="entry name" value="DNase I-like"/>
    <property type="match status" value="1"/>
</dbReference>
<evidence type="ECO:0000256" key="5">
    <source>
        <dbReference type="ARBA" id="ARBA00022968"/>
    </source>
</evidence>
<keyword evidence="3" id="KW-0808">Transferase</keyword>
<accession>A0A914X9I2</accession>
<keyword evidence="7" id="KW-0472">Membrane</keyword>
<evidence type="ECO:0000256" key="7">
    <source>
        <dbReference type="ARBA" id="ARBA00023136"/>
    </source>
</evidence>
<name>A0A914X9I2_9BILA</name>
<dbReference type="InterPro" id="IPR003378">
    <property type="entry name" value="Fringe-like_glycosylTrfase"/>
</dbReference>
<organism evidence="10 11">
    <name type="scientific">Plectus sambesii</name>
    <dbReference type="NCBI Taxonomy" id="2011161"/>
    <lineage>
        <taxon>Eukaryota</taxon>
        <taxon>Metazoa</taxon>
        <taxon>Ecdysozoa</taxon>
        <taxon>Nematoda</taxon>
        <taxon>Chromadorea</taxon>
        <taxon>Plectida</taxon>
        <taxon>Plectina</taxon>
        <taxon>Plectoidea</taxon>
        <taxon>Plectidae</taxon>
        <taxon>Plectus</taxon>
    </lineage>
</organism>
<dbReference type="PROSITE" id="PS50878">
    <property type="entry name" value="RT_POL"/>
    <property type="match status" value="1"/>
</dbReference>
<keyword evidence="4" id="KW-0812">Transmembrane</keyword>
<dbReference type="PANTHER" id="PTHR47027:SF25">
    <property type="entry name" value="REVERSE TRANSCRIPTASE DOMAIN-CONTAINING PROTEIN"/>
    <property type="match status" value="1"/>
</dbReference>
<dbReference type="InterPro" id="IPR036691">
    <property type="entry name" value="Endo/exonu/phosph_ase_sf"/>
</dbReference>
<comment type="subcellular location">
    <subcellularLocation>
        <location evidence="1">Membrane</location>
        <topology evidence="1">Single-pass type II membrane protein</topology>
    </subcellularLocation>
</comment>
<keyword evidence="6" id="KW-1133">Transmembrane helix</keyword>
<dbReference type="Pfam" id="PF02434">
    <property type="entry name" value="Fringe"/>
    <property type="match status" value="1"/>
</dbReference>
<dbReference type="GO" id="GO:0016757">
    <property type="term" value="F:glycosyltransferase activity"/>
    <property type="evidence" value="ECO:0007669"/>
    <property type="project" value="UniProtKB-KW"/>
</dbReference>
<dbReference type="Gene3D" id="3.60.10.10">
    <property type="entry name" value="Endonuclease/exonuclease/phosphatase"/>
    <property type="match status" value="1"/>
</dbReference>
<reference evidence="11" key="1">
    <citation type="submission" date="2022-11" db="UniProtKB">
        <authorList>
            <consortium name="WormBaseParasite"/>
        </authorList>
    </citation>
    <scope>IDENTIFICATION</scope>
</reference>
<dbReference type="Pfam" id="PF03372">
    <property type="entry name" value="Exo_endo_phos"/>
    <property type="match status" value="1"/>
</dbReference>
<evidence type="ECO:0000313" key="11">
    <source>
        <dbReference type="WBParaSite" id="PSAMB.scaffold7395size7721.g30007.t1"/>
    </source>
</evidence>
<dbReference type="InterPro" id="IPR000477">
    <property type="entry name" value="RT_dom"/>
</dbReference>
<dbReference type="Pfam" id="PF00078">
    <property type="entry name" value="RVT_1"/>
    <property type="match status" value="1"/>
</dbReference>
<keyword evidence="10" id="KW-1185">Reference proteome</keyword>
<proteinExistence type="predicted"/>
<dbReference type="InterPro" id="IPR005135">
    <property type="entry name" value="Endo/exonuclease/phosphatase"/>
</dbReference>
<dbReference type="Proteomes" id="UP000887566">
    <property type="component" value="Unplaced"/>
</dbReference>